<dbReference type="SUPFAM" id="SSF46689">
    <property type="entry name" value="Homeodomain-like"/>
    <property type="match status" value="1"/>
</dbReference>
<dbReference type="EMBL" id="SOBW01000009">
    <property type="protein sequence ID" value="TDU34465.1"/>
    <property type="molecule type" value="Genomic_DNA"/>
</dbReference>
<proteinExistence type="predicted"/>
<dbReference type="PROSITE" id="PS01124">
    <property type="entry name" value="HTH_ARAC_FAMILY_2"/>
    <property type="match status" value="1"/>
</dbReference>
<comment type="caution">
    <text evidence="4">The sequence shown here is derived from an EMBL/GenBank/DDBJ whole genome shotgun (WGS) entry which is preliminary data.</text>
</comment>
<feature type="domain" description="HTH araC/xylS-type" evidence="3">
    <location>
        <begin position="210"/>
        <end position="308"/>
    </location>
</feature>
<dbReference type="Pfam" id="PF12833">
    <property type="entry name" value="HTH_18"/>
    <property type="match status" value="1"/>
</dbReference>
<gene>
    <name evidence="4" type="ORF">BXY82_2788</name>
</gene>
<dbReference type="InterPro" id="IPR009057">
    <property type="entry name" value="Homeodomain-like_sf"/>
</dbReference>
<evidence type="ECO:0000313" key="4">
    <source>
        <dbReference type="EMBL" id="TDU34465.1"/>
    </source>
</evidence>
<dbReference type="GO" id="GO:0043565">
    <property type="term" value="F:sequence-specific DNA binding"/>
    <property type="evidence" value="ECO:0007669"/>
    <property type="project" value="InterPro"/>
</dbReference>
<protein>
    <submittedName>
        <fullName evidence="4">AraC-like DNA-binding protein</fullName>
    </submittedName>
</protein>
<name>A0A4R7PJ89_9FLAO</name>
<dbReference type="Gene3D" id="1.10.10.60">
    <property type="entry name" value="Homeodomain-like"/>
    <property type="match status" value="1"/>
</dbReference>
<dbReference type="GO" id="GO:0003700">
    <property type="term" value="F:DNA-binding transcription factor activity"/>
    <property type="evidence" value="ECO:0007669"/>
    <property type="project" value="InterPro"/>
</dbReference>
<dbReference type="Proteomes" id="UP000294689">
    <property type="component" value="Unassembled WGS sequence"/>
</dbReference>
<sequence>MNDLKSFEIRNGQTKNERYFKGYIEKQQLPSRMHYYGFQLHCHDAIKINLQTEKESSVYLCINLAEKSHLTMSCGIQEFSVPPYASVLVPFKRTETVAFHCDVNKRYDFLLLKMEKSELDTDQTVLLQKLQDHGLLLDASINSKTLAPNLALCEIARTLKKLDKATCENKFIAKGYCNILFGLKLKELLQIKETSSKLPHLRNFEIQQLEALTNTIKTYPHRQYTIKSLCKQTGLSVSKLQLGFKEMHNCTVAIFIRNIRLEKALDMLRNTDLNVSEIVYSVGLTSRSYFCRIFKKRFKCSPKTYQQQLRLSAMAS</sequence>
<keyword evidence="2" id="KW-0804">Transcription</keyword>
<dbReference type="AlphaFoldDB" id="A0A4R7PJ89"/>
<keyword evidence="1" id="KW-0805">Transcription regulation</keyword>
<dbReference type="InterPro" id="IPR053142">
    <property type="entry name" value="PchR_regulatory_protein"/>
</dbReference>
<dbReference type="PANTHER" id="PTHR47893:SF1">
    <property type="entry name" value="REGULATORY PROTEIN PCHR"/>
    <property type="match status" value="1"/>
</dbReference>
<accession>A0A4R7PJ89</accession>
<evidence type="ECO:0000256" key="2">
    <source>
        <dbReference type="ARBA" id="ARBA00023163"/>
    </source>
</evidence>
<evidence type="ECO:0000313" key="5">
    <source>
        <dbReference type="Proteomes" id="UP000294689"/>
    </source>
</evidence>
<reference evidence="4 5" key="1">
    <citation type="submission" date="2019-03" db="EMBL/GenBank/DDBJ databases">
        <title>Genomic Encyclopedia of Archaeal and Bacterial Type Strains, Phase II (KMG-II): from individual species to whole genera.</title>
        <authorList>
            <person name="Goeker M."/>
        </authorList>
    </citation>
    <scope>NUCLEOTIDE SEQUENCE [LARGE SCALE GENOMIC DNA]</scope>
    <source>
        <strain evidence="4 5">DSM 28135</strain>
    </source>
</reference>
<evidence type="ECO:0000259" key="3">
    <source>
        <dbReference type="PROSITE" id="PS01124"/>
    </source>
</evidence>
<dbReference type="PANTHER" id="PTHR47893">
    <property type="entry name" value="REGULATORY PROTEIN PCHR"/>
    <property type="match status" value="1"/>
</dbReference>
<dbReference type="RefSeq" id="WP_133758797.1">
    <property type="nucleotide sequence ID" value="NZ_SOBW01000009.1"/>
</dbReference>
<keyword evidence="5" id="KW-1185">Reference proteome</keyword>
<evidence type="ECO:0000256" key="1">
    <source>
        <dbReference type="ARBA" id="ARBA00023015"/>
    </source>
</evidence>
<organism evidence="4 5">
    <name type="scientific">Gelidibacter sediminis</name>
    <dbReference type="NCBI Taxonomy" id="1608710"/>
    <lineage>
        <taxon>Bacteria</taxon>
        <taxon>Pseudomonadati</taxon>
        <taxon>Bacteroidota</taxon>
        <taxon>Flavobacteriia</taxon>
        <taxon>Flavobacteriales</taxon>
        <taxon>Flavobacteriaceae</taxon>
        <taxon>Gelidibacter</taxon>
    </lineage>
</organism>
<dbReference type="InterPro" id="IPR018060">
    <property type="entry name" value="HTH_AraC"/>
</dbReference>
<dbReference type="OrthoDB" id="2666928at2"/>
<keyword evidence="4" id="KW-0238">DNA-binding</keyword>
<dbReference type="SMART" id="SM00342">
    <property type="entry name" value="HTH_ARAC"/>
    <property type="match status" value="1"/>
</dbReference>